<protein>
    <recommendedName>
        <fullName evidence="3">DUF659 domain-containing protein</fullName>
    </recommendedName>
</protein>
<accession>A0ABQ9IJV6</accession>
<evidence type="ECO:0000313" key="1">
    <source>
        <dbReference type="EMBL" id="KAJ8896499.1"/>
    </source>
</evidence>
<evidence type="ECO:0000313" key="2">
    <source>
        <dbReference type="Proteomes" id="UP001159363"/>
    </source>
</evidence>
<proteinExistence type="predicted"/>
<dbReference type="EMBL" id="JARBHB010000001">
    <property type="protein sequence ID" value="KAJ8896499.1"/>
    <property type="molecule type" value="Genomic_DNA"/>
</dbReference>
<comment type="caution">
    <text evidence="1">The sequence shown here is derived from an EMBL/GenBank/DDBJ whole genome shotgun (WGS) entry which is preliminary data.</text>
</comment>
<sequence length="130" mass="14676">MCVILRYLTLIEIYQKPVHKINERILEFVHCDQKSGGVIAELVKTTLKRMINILIVGDRSTVTDQIIQENLLTLFSACTCHTLNLCAVEAAGNFLKAVICLHCISNNVVIVDRECTTIRITYSMIKDNHS</sequence>
<reference evidence="1 2" key="1">
    <citation type="submission" date="2023-02" db="EMBL/GenBank/DDBJ databases">
        <title>LHISI_Scaffold_Assembly.</title>
        <authorList>
            <person name="Stuart O.P."/>
            <person name="Cleave R."/>
            <person name="Magrath M.J.L."/>
            <person name="Mikheyev A.S."/>
        </authorList>
    </citation>
    <scope>NUCLEOTIDE SEQUENCE [LARGE SCALE GENOMIC DNA]</scope>
    <source>
        <strain evidence="1">Daus_M_001</strain>
        <tissue evidence="1">Leg muscle</tissue>
    </source>
</reference>
<gene>
    <name evidence="1" type="ORF">PR048_001843</name>
</gene>
<organism evidence="1 2">
    <name type="scientific">Dryococelus australis</name>
    <dbReference type="NCBI Taxonomy" id="614101"/>
    <lineage>
        <taxon>Eukaryota</taxon>
        <taxon>Metazoa</taxon>
        <taxon>Ecdysozoa</taxon>
        <taxon>Arthropoda</taxon>
        <taxon>Hexapoda</taxon>
        <taxon>Insecta</taxon>
        <taxon>Pterygota</taxon>
        <taxon>Neoptera</taxon>
        <taxon>Polyneoptera</taxon>
        <taxon>Phasmatodea</taxon>
        <taxon>Verophasmatodea</taxon>
        <taxon>Anareolatae</taxon>
        <taxon>Phasmatidae</taxon>
        <taxon>Eurycanthinae</taxon>
        <taxon>Dryococelus</taxon>
    </lineage>
</organism>
<name>A0ABQ9IJV6_9NEOP</name>
<evidence type="ECO:0008006" key="3">
    <source>
        <dbReference type="Google" id="ProtNLM"/>
    </source>
</evidence>
<keyword evidence="2" id="KW-1185">Reference proteome</keyword>
<dbReference type="Proteomes" id="UP001159363">
    <property type="component" value="Chromosome 1"/>
</dbReference>